<dbReference type="Proteomes" id="UP000517712">
    <property type="component" value="Unassembled WGS sequence"/>
</dbReference>
<organism evidence="6 7">
    <name type="scientific">Microbacterium ginsengiterrae</name>
    <dbReference type="NCBI Taxonomy" id="546115"/>
    <lineage>
        <taxon>Bacteria</taxon>
        <taxon>Bacillati</taxon>
        <taxon>Actinomycetota</taxon>
        <taxon>Actinomycetes</taxon>
        <taxon>Micrococcales</taxon>
        <taxon>Microbacteriaceae</taxon>
        <taxon>Microbacterium</taxon>
    </lineage>
</organism>
<feature type="domain" description="BD-FAE-like" evidence="5">
    <location>
        <begin position="96"/>
        <end position="292"/>
    </location>
</feature>
<dbReference type="PANTHER" id="PTHR48081">
    <property type="entry name" value="AB HYDROLASE SUPERFAMILY PROTEIN C4A8.06C"/>
    <property type="match status" value="1"/>
</dbReference>
<dbReference type="Pfam" id="PF20434">
    <property type="entry name" value="BD-FAE"/>
    <property type="match status" value="1"/>
</dbReference>
<dbReference type="SUPFAM" id="SSF53474">
    <property type="entry name" value="alpha/beta-Hydrolases"/>
    <property type="match status" value="1"/>
</dbReference>
<comment type="similarity">
    <text evidence="1">Belongs to the 'GDXG' lipolytic enzyme family.</text>
</comment>
<evidence type="ECO:0000256" key="2">
    <source>
        <dbReference type="ARBA" id="ARBA00022801"/>
    </source>
</evidence>
<proteinExistence type="inferred from homology"/>
<dbReference type="InterPro" id="IPR029058">
    <property type="entry name" value="AB_hydrolase_fold"/>
</dbReference>
<feature type="transmembrane region" description="Helical" evidence="4">
    <location>
        <begin position="28"/>
        <end position="49"/>
    </location>
</feature>
<feature type="active site" evidence="3">
    <location>
        <position position="188"/>
    </location>
</feature>
<keyword evidence="4" id="KW-0472">Membrane</keyword>
<evidence type="ECO:0000256" key="3">
    <source>
        <dbReference type="PROSITE-ProRule" id="PRU10038"/>
    </source>
</evidence>
<dbReference type="PROSITE" id="PS01174">
    <property type="entry name" value="LIPASE_GDXG_SER"/>
    <property type="match status" value="1"/>
</dbReference>
<evidence type="ECO:0000313" key="6">
    <source>
        <dbReference type="EMBL" id="MBB5742232.1"/>
    </source>
</evidence>
<dbReference type="GO" id="GO:0016787">
    <property type="term" value="F:hydrolase activity"/>
    <property type="evidence" value="ECO:0007669"/>
    <property type="project" value="UniProtKB-KW"/>
</dbReference>
<accession>A0A7W9CBK5</accession>
<keyword evidence="7" id="KW-1185">Reference proteome</keyword>
<evidence type="ECO:0000256" key="4">
    <source>
        <dbReference type="SAM" id="Phobius"/>
    </source>
</evidence>
<dbReference type="InterPro" id="IPR033140">
    <property type="entry name" value="Lipase_GDXG_put_SER_AS"/>
</dbReference>
<sequence>MTTSARAHTTEDDERQKRPHHRWFKTRVTLGIIIVVLLIAAIIGAITPWPSAMVIRAVFTHGGDATVAEMDEHVPDTPLTETLDVAYADDGADTTMDVFTPASASGPLPTIVWIHGGAWISGSKENVDPYLRILAAEGYTTIGVNYTLGPEGVYPTAVGQLNEALSYIDAHADELNVDASQIVLAGDSAGGQLASQMATIMTSPDYAEILSVDPALDADQVVATVLNCGVYDLSALAALDGIAGWGLKSAMWAYAGTKTWAENATGATMSTIDWVTADFPTTYISGGNGDGLTWLQSIPMAQRLDELGVDVTTQFWPAAHEPALPHEYQFHLDMPDARTALQKTIDFLDAHTD</sequence>
<protein>
    <submittedName>
        <fullName evidence="6">Acetyl esterase/lipase</fullName>
    </submittedName>
</protein>
<dbReference type="InterPro" id="IPR049492">
    <property type="entry name" value="BD-FAE-like_dom"/>
</dbReference>
<dbReference type="EMBL" id="JACHMU010000001">
    <property type="protein sequence ID" value="MBB5742232.1"/>
    <property type="molecule type" value="Genomic_DNA"/>
</dbReference>
<dbReference type="Gene3D" id="3.40.50.1820">
    <property type="entry name" value="alpha/beta hydrolase"/>
    <property type="match status" value="1"/>
</dbReference>
<keyword evidence="2" id="KW-0378">Hydrolase</keyword>
<reference evidence="6 7" key="1">
    <citation type="submission" date="2020-08" db="EMBL/GenBank/DDBJ databases">
        <title>Sequencing the genomes of 1000 actinobacteria strains.</title>
        <authorList>
            <person name="Klenk H.-P."/>
        </authorList>
    </citation>
    <scope>NUCLEOTIDE SEQUENCE [LARGE SCALE GENOMIC DNA]</scope>
    <source>
        <strain evidence="6 7">DSM 24823</strain>
    </source>
</reference>
<evidence type="ECO:0000259" key="5">
    <source>
        <dbReference type="Pfam" id="PF20434"/>
    </source>
</evidence>
<comment type="caution">
    <text evidence="6">The sequence shown here is derived from an EMBL/GenBank/DDBJ whole genome shotgun (WGS) entry which is preliminary data.</text>
</comment>
<evidence type="ECO:0000313" key="7">
    <source>
        <dbReference type="Proteomes" id="UP000517712"/>
    </source>
</evidence>
<name>A0A7W9CBK5_9MICO</name>
<dbReference type="AlphaFoldDB" id="A0A7W9CBK5"/>
<evidence type="ECO:0000256" key="1">
    <source>
        <dbReference type="ARBA" id="ARBA00010515"/>
    </source>
</evidence>
<dbReference type="RefSeq" id="WP_184281582.1">
    <property type="nucleotide sequence ID" value="NZ_BAAAPG010000001.1"/>
</dbReference>
<gene>
    <name evidence="6" type="ORF">HD600_000729</name>
</gene>
<keyword evidence="4" id="KW-0812">Transmembrane</keyword>
<keyword evidence="4" id="KW-1133">Transmembrane helix</keyword>
<dbReference type="InterPro" id="IPR050300">
    <property type="entry name" value="GDXG_lipolytic_enzyme"/>
</dbReference>